<dbReference type="STRING" id="6689.A0A3R7SYL4"/>
<feature type="compositionally biased region" description="Low complexity" evidence="2">
    <location>
        <begin position="33"/>
        <end position="48"/>
    </location>
</feature>
<evidence type="ECO:0000256" key="2">
    <source>
        <dbReference type="SAM" id="MobiDB-lite"/>
    </source>
</evidence>
<keyword evidence="5" id="KW-1185">Reference proteome</keyword>
<feature type="compositionally biased region" description="Low complexity" evidence="2">
    <location>
        <begin position="111"/>
        <end position="125"/>
    </location>
</feature>
<dbReference type="AlphaFoldDB" id="A0A3R7SYL4"/>
<name>A0A3R7SYL4_PENVA</name>
<gene>
    <name evidence="4" type="ORF">C7M84_025084</name>
</gene>
<reference evidence="4 5" key="2">
    <citation type="submission" date="2019-01" db="EMBL/GenBank/DDBJ databases">
        <title>The decoding of complex shrimp genome reveals the adaptation for benthos swimmer, frequently molting mechanism and breeding impact on genome.</title>
        <authorList>
            <person name="Sun Y."/>
            <person name="Gao Y."/>
            <person name="Yu Y."/>
        </authorList>
    </citation>
    <scope>NUCLEOTIDE SEQUENCE [LARGE SCALE GENOMIC DNA]</scope>
    <source>
        <tissue evidence="4">Muscle</tissue>
    </source>
</reference>
<dbReference type="EMBL" id="QCYY01000924">
    <property type="protein sequence ID" value="ROT81753.1"/>
    <property type="molecule type" value="Genomic_DNA"/>
</dbReference>
<dbReference type="InterPro" id="IPR036179">
    <property type="entry name" value="Ig-like_dom_sf"/>
</dbReference>
<dbReference type="Gene3D" id="2.10.25.10">
    <property type="entry name" value="Laminin"/>
    <property type="match status" value="1"/>
</dbReference>
<feature type="compositionally biased region" description="Basic residues" evidence="2">
    <location>
        <begin position="463"/>
        <end position="473"/>
    </location>
</feature>
<feature type="compositionally biased region" description="Basic and acidic residues" evidence="2">
    <location>
        <begin position="474"/>
        <end position="494"/>
    </location>
</feature>
<evidence type="ECO:0000256" key="1">
    <source>
        <dbReference type="PROSITE-ProRule" id="PRU00076"/>
    </source>
</evidence>
<dbReference type="Proteomes" id="UP000283509">
    <property type="component" value="Unassembled WGS sequence"/>
</dbReference>
<dbReference type="OrthoDB" id="6133584at2759"/>
<comment type="caution">
    <text evidence="1">Lacks conserved residue(s) required for the propagation of feature annotation.</text>
</comment>
<dbReference type="InterPro" id="IPR013783">
    <property type="entry name" value="Ig-like_fold"/>
</dbReference>
<accession>A0A3R7SYL4</accession>
<dbReference type="Gene3D" id="2.60.40.10">
    <property type="entry name" value="Immunoglobulins"/>
    <property type="match status" value="1"/>
</dbReference>
<dbReference type="CDD" id="cd00054">
    <property type="entry name" value="EGF_CA"/>
    <property type="match status" value="1"/>
</dbReference>
<protein>
    <recommendedName>
        <fullName evidence="3">EGF-like domain-containing protein</fullName>
    </recommendedName>
</protein>
<dbReference type="PROSITE" id="PS00022">
    <property type="entry name" value="EGF_1"/>
    <property type="match status" value="1"/>
</dbReference>
<organism evidence="4 5">
    <name type="scientific">Penaeus vannamei</name>
    <name type="common">Whiteleg shrimp</name>
    <name type="synonym">Litopenaeus vannamei</name>
    <dbReference type="NCBI Taxonomy" id="6689"/>
    <lineage>
        <taxon>Eukaryota</taxon>
        <taxon>Metazoa</taxon>
        <taxon>Ecdysozoa</taxon>
        <taxon>Arthropoda</taxon>
        <taxon>Crustacea</taxon>
        <taxon>Multicrustacea</taxon>
        <taxon>Malacostraca</taxon>
        <taxon>Eumalacostraca</taxon>
        <taxon>Eucarida</taxon>
        <taxon>Decapoda</taxon>
        <taxon>Dendrobranchiata</taxon>
        <taxon>Penaeoidea</taxon>
        <taxon>Penaeidae</taxon>
        <taxon>Penaeus</taxon>
    </lineage>
</organism>
<feature type="region of interest" description="Disordered" evidence="2">
    <location>
        <begin position="21"/>
        <end position="56"/>
    </location>
</feature>
<feature type="disulfide bond" evidence="1">
    <location>
        <begin position="230"/>
        <end position="239"/>
    </location>
</feature>
<feature type="domain" description="EGF-like" evidence="3">
    <location>
        <begin position="201"/>
        <end position="240"/>
    </location>
</feature>
<proteinExistence type="predicted"/>
<dbReference type="SUPFAM" id="SSF48726">
    <property type="entry name" value="Immunoglobulin"/>
    <property type="match status" value="1"/>
</dbReference>
<keyword evidence="1" id="KW-0245">EGF-like domain</keyword>
<comment type="caution">
    <text evidence="4">The sequence shown here is derived from an EMBL/GenBank/DDBJ whole genome shotgun (WGS) entry which is preliminary data.</text>
</comment>
<feature type="compositionally biased region" description="Basic residues" evidence="2">
    <location>
        <begin position="381"/>
        <end position="392"/>
    </location>
</feature>
<dbReference type="SUPFAM" id="SSF57196">
    <property type="entry name" value="EGF/Laminin"/>
    <property type="match status" value="1"/>
</dbReference>
<feature type="compositionally biased region" description="Low complexity" evidence="2">
    <location>
        <begin position="364"/>
        <end position="380"/>
    </location>
</feature>
<keyword evidence="1" id="KW-1015">Disulfide bond</keyword>
<evidence type="ECO:0000313" key="4">
    <source>
        <dbReference type="EMBL" id="ROT81753.1"/>
    </source>
</evidence>
<dbReference type="InterPro" id="IPR000742">
    <property type="entry name" value="EGF"/>
</dbReference>
<evidence type="ECO:0000259" key="3">
    <source>
        <dbReference type="PROSITE" id="PS50026"/>
    </source>
</evidence>
<feature type="compositionally biased region" description="Polar residues" evidence="2">
    <location>
        <begin position="334"/>
        <end position="354"/>
    </location>
</feature>
<sequence length="536" mass="59766">MRREESWKCKVRGKCCSLGRNGSKKAKAGSLPASWWVSSGRRSSGSASEADTSGTGRRRLDGGCWDFETRDRQALKDSVRRPCRGALTPPAAAGMFYLARVLRRRGRKLRSGTSSCSDSSSASCARGGGDTGDDGGRKGGKKKKRRQERDKSQQVLVSQLMIPSVQESNAGVYKCVAKSVVGEDSSQATIRVVPPIDPHPFVDKCPYAGYCLNGGTCMMFKIVGELVCQCAEGFKGQRCQEKEVYPTFSRNCQGPLRHFRHSRGLRCPRNQPTALWELLQQSLAHKQKVSPWTKPHLLSWSPTHTGHAYWPRYTRPAPHSSKPHQTAGPHNPAVTRSNLLPTASVLPQNPSSSDHLPAHHTTQDPFLLDSHLSDLDLPQLPRRRDRAGHRRVSPSNPSATRQPHPQQTFPDRHQLPTTRSQLKRRIGPDSFENPHVVRHPQAPALQPENREEGGHVQPTNPHSRTRHGHRHQQHFPEERDSRAHSSSREGHTNEPAKSSWDQKVSEAGLSWSSSLDSNTPTPPLFFTTPHQENRRQ</sequence>
<feature type="compositionally biased region" description="Polar residues" evidence="2">
    <location>
        <begin position="393"/>
        <end position="420"/>
    </location>
</feature>
<dbReference type="PROSITE" id="PS50026">
    <property type="entry name" value="EGF_3"/>
    <property type="match status" value="1"/>
</dbReference>
<evidence type="ECO:0000313" key="5">
    <source>
        <dbReference type="Proteomes" id="UP000283509"/>
    </source>
</evidence>
<feature type="region of interest" description="Disordered" evidence="2">
    <location>
        <begin position="110"/>
        <end position="155"/>
    </location>
</feature>
<feature type="disulfide bond" evidence="1">
    <location>
        <begin position="211"/>
        <end position="228"/>
    </location>
</feature>
<dbReference type="PROSITE" id="PS01186">
    <property type="entry name" value="EGF_2"/>
    <property type="match status" value="1"/>
</dbReference>
<feature type="region of interest" description="Disordered" evidence="2">
    <location>
        <begin position="311"/>
        <end position="536"/>
    </location>
</feature>
<reference evidence="4 5" key="1">
    <citation type="submission" date="2018-04" db="EMBL/GenBank/DDBJ databases">
        <authorList>
            <person name="Zhang X."/>
            <person name="Yuan J."/>
            <person name="Li F."/>
            <person name="Xiang J."/>
        </authorList>
    </citation>
    <scope>NUCLEOTIDE SEQUENCE [LARGE SCALE GENOMIC DNA]</scope>
    <source>
        <tissue evidence="4">Muscle</tissue>
    </source>
</reference>